<keyword evidence="2" id="KW-1185">Reference proteome</keyword>
<gene>
    <name evidence="1" type="ORF">GCM10023147_26650</name>
</gene>
<dbReference type="Proteomes" id="UP001500635">
    <property type="component" value="Unassembled WGS sequence"/>
</dbReference>
<dbReference type="InterPro" id="IPR058532">
    <property type="entry name" value="YjbR/MT2646/Rv2570-like"/>
</dbReference>
<sequence length="110" mass="12311">MRRLDRILSAFPECRRESAWVGARWRVKSSTVAHVFGGEDQLFRIVFQAEPGELPAFENMGPPYFRAGWGANAVGILLDEATDWAELAELLTDSYCMQAPADLAARVLRP</sequence>
<comment type="caution">
    <text evidence="1">The sequence shown here is derived from an EMBL/GenBank/DDBJ whole genome shotgun (WGS) entry which is preliminary data.</text>
</comment>
<name>A0ABP8JR25_9ACTN</name>
<evidence type="ECO:0000313" key="1">
    <source>
        <dbReference type="EMBL" id="GAA4394510.1"/>
    </source>
</evidence>
<accession>A0ABP8JR25</accession>
<evidence type="ECO:0008006" key="3">
    <source>
        <dbReference type="Google" id="ProtNLM"/>
    </source>
</evidence>
<proteinExistence type="predicted"/>
<dbReference type="Pfam" id="PF04237">
    <property type="entry name" value="YjbR"/>
    <property type="match status" value="1"/>
</dbReference>
<reference evidence="2" key="1">
    <citation type="journal article" date="2019" name="Int. J. Syst. Evol. Microbiol.">
        <title>The Global Catalogue of Microorganisms (GCM) 10K type strain sequencing project: providing services to taxonomists for standard genome sequencing and annotation.</title>
        <authorList>
            <consortium name="The Broad Institute Genomics Platform"/>
            <consortium name="The Broad Institute Genome Sequencing Center for Infectious Disease"/>
            <person name="Wu L."/>
            <person name="Ma J."/>
        </authorList>
    </citation>
    <scope>NUCLEOTIDE SEQUENCE [LARGE SCALE GENOMIC DNA]</scope>
    <source>
        <strain evidence="2">JCM 17688</strain>
    </source>
</reference>
<dbReference type="EMBL" id="BAABFR010000038">
    <property type="protein sequence ID" value="GAA4394510.1"/>
    <property type="molecule type" value="Genomic_DNA"/>
</dbReference>
<organism evidence="1 2">
    <name type="scientific">Tsukamurella soli</name>
    <dbReference type="NCBI Taxonomy" id="644556"/>
    <lineage>
        <taxon>Bacteria</taxon>
        <taxon>Bacillati</taxon>
        <taxon>Actinomycetota</taxon>
        <taxon>Actinomycetes</taxon>
        <taxon>Mycobacteriales</taxon>
        <taxon>Tsukamurellaceae</taxon>
        <taxon>Tsukamurella</taxon>
    </lineage>
</organism>
<evidence type="ECO:0000313" key="2">
    <source>
        <dbReference type="Proteomes" id="UP001500635"/>
    </source>
</evidence>
<protein>
    <recommendedName>
        <fullName evidence="3">YjbR protein</fullName>
    </recommendedName>
</protein>